<evidence type="ECO:0000259" key="4">
    <source>
        <dbReference type="PROSITE" id="PS50043"/>
    </source>
</evidence>
<dbReference type="SUPFAM" id="SSF46894">
    <property type="entry name" value="C-terminal effector domain of the bipartite response regulators"/>
    <property type="match status" value="1"/>
</dbReference>
<dbReference type="PRINTS" id="PR00038">
    <property type="entry name" value="HTHLUXR"/>
</dbReference>
<protein>
    <submittedName>
        <fullName evidence="5">LuxR C-terminal-related transcriptional regulator</fullName>
    </submittedName>
</protein>
<dbReference type="RefSeq" id="WP_255919811.1">
    <property type="nucleotide sequence ID" value="NZ_JANFNG010000005.1"/>
</dbReference>
<dbReference type="InterPro" id="IPR036388">
    <property type="entry name" value="WH-like_DNA-bd_sf"/>
</dbReference>
<keyword evidence="1" id="KW-0805">Transcription regulation</keyword>
<name>A0ABT1PTA7_9ACTN</name>
<dbReference type="PANTHER" id="PTHR44688">
    <property type="entry name" value="DNA-BINDING TRANSCRIPTIONAL ACTIVATOR DEVR_DOSR"/>
    <property type="match status" value="1"/>
</dbReference>
<keyword evidence="2" id="KW-0238">DNA-binding</keyword>
<evidence type="ECO:0000256" key="1">
    <source>
        <dbReference type="ARBA" id="ARBA00023015"/>
    </source>
</evidence>
<keyword evidence="6" id="KW-1185">Reference proteome</keyword>
<dbReference type="PANTHER" id="PTHR44688:SF16">
    <property type="entry name" value="DNA-BINDING TRANSCRIPTIONAL ACTIVATOR DEVR_DOSR"/>
    <property type="match status" value="1"/>
</dbReference>
<evidence type="ECO:0000256" key="3">
    <source>
        <dbReference type="ARBA" id="ARBA00023163"/>
    </source>
</evidence>
<accession>A0ABT1PTA7</accession>
<sequence length="790" mass="84224">MHGSGKSRLLRHVAAEAEKSGIPTIAMRGAASGDLRMAEGAAVSFPAATRQWREAGLITVDDMHAVTSGSGMDFLQEILQFSGGVCVGSLRSGVVNVELDQSLALNDEVVRIPLNPLASSAVTAMAAALLDADLDSGLLALCGQAGGNPLLVSELLSGLREESALAISQRLARLSSERIPRRIHDVAKRWLAELSGEARHLVQVAAALGSSFSVGDIARMQRGTTAQLLPALNEALDSGVLVCAGTRTVFQHELIRRAVAQSIPVSVRETLQREAASVRGLAAVPDPGSAVAAGGGPQDPAPFPAPVSRLIPAVFLARSSLPRPLAPELADELFGVAVRSLERTKLPQARIPEVARRILDLFADDEHRARSRARVILAEAERSSDADSFAALAVLSNLEWAAGNLAEGLRWGWEAVHGISGAVPVEWRPYPRLALAAKLADAAEFDEAEHQLALAREDIARLGLTQHAAAPAVVRARILLQAGRLAEAREEAAAGVDLASQQHSRWVMPFGRVVYGMVALRMGDVRAAADQVWRCRAEATAHETVFRSARFAWAEFQVSAAQLGYQRAAKLLATEHADLLSQRSLFIEEAGAAAELVRTALAAADVSLATTVTAVADELAEANPAFPTLAVSAAHARGLLTQDADALRRVAEEHRDPWAAALAKEDLARVLGAHSSDRSETAARGLRAALQRFEEIGATADASRVRRELERDDVGAPGLRRDRVAIDGWQSLSDAERRVARLAGEGLTNRQIARRVSISPHTVNYHLRGVFRKLGIASRVELARYLTDGA</sequence>
<keyword evidence="3" id="KW-0804">Transcription</keyword>
<gene>
    <name evidence="5" type="ORF">NGB36_09930</name>
</gene>
<evidence type="ECO:0000313" key="5">
    <source>
        <dbReference type="EMBL" id="MCQ4080909.1"/>
    </source>
</evidence>
<evidence type="ECO:0000313" key="6">
    <source>
        <dbReference type="Proteomes" id="UP001057702"/>
    </source>
</evidence>
<organism evidence="5 6">
    <name type="scientific">Streptomyces humicola</name>
    <dbReference type="NCBI Taxonomy" id="2953240"/>
    <lineage>
        <taxon>Bacteria</taxon>
        <taxon>Bacillati</taxon>
        <taxon>Actinomycetota</taxon>
        <taxon>Actinomycetes</taxon>
        <taxon>Kitasatosporales</taxon>
        <taxon>Streptomycetaceae</taxon>
        <taxon>Streptomyces</taxon>
    </lineage>
</organism>
<proteinExistence type="predicted"/>
<dbReference type="PROSITE" id="PS50043">
    <property type="entry name" value="HTH_LUXR_2"/>
    <property type="match status" value="1"/>
</dbReference>
<dbReference type="CDD" id="cd06170">
    <property type="entry name" value="LuxR_C_like"/>
    <property type="match status" value="1"/>
</dbReference>
<dbReference type="Pfam" id="PF00196">
    <property type="entry name" value="GerE"/>
    <property type="match status" value="1"/>
</dbReference>
<dbReference type="EMBL" id="JANFNG010000005">
    <property type="protein sequence ID" value="MCQ4080909.1"/>
    <property type="molecule type" value="Genomic_DNA"/>
</dbReference>
<dbReference type="Proteomes" id="UP001057702">
    <property type="component" value="Unassembled WGS sequence"/>
</dbReference>
<reference evidence="5" key="1">
    <citation type="submission" date="2022-06" db="EMBL/GenBank/DDBJ databases">
        <title>Draft genome sequence of Streptomyces sp. RB6PN25 isolated from peat swamp forest in Thailand.</title>
        <authorList>
            <person name="Duangmal K."/>
            <person name="Klaysubun C."/>
        </authorList>
    </citation>
    <scope>NUCLEOTIDE SEQUENCE</scope>
    <source>
        <strain evidence="5">RB6PN25</strain>
    </source>
</reference>
<evidence type="ECO:0000256" key="2">
    <source>
        <dbReference type="ARBA" id="ARBA00023125"/>
    </source>
</evidence>
<feature type="domain" description="HTH luxR-type" evidence="4">
    <location>
        <begin position="725"/>
        <end position="790"/>
    </location>
</feature>
<dbReference type="InterPro" id="IPR000792">
    <property type="entry name" value="Tscrpt_reg_LuxR_C"/>
</dbReference>
<dbReference type="SMART" id="SM00421">
    <property type="entry name" value="HTH_LUXR"/>
    <property type="match status" value="1"/>
</dbReference>
<dbReference type="InterPro" id="IPR016032">
    <property type="entry name" value="Sig_transdc_resp-reg_C-effctor"/>
</dbReference>
<comment type="caution">
    <text evidence="5">The sequence shown here is derived from an EMBL/GenBank/DDBJ whole genome shotgun (WGS) entry which is preliminary data.</text>
</comment>
<dbReference type="Gene3D" id="1.10.10.10">
    <property type="entry name" value="Winged helix-like DNA-binding domain superfamily/Winged helix DNA-binding domain"/>
    <property type="match status" value="1"/>
</dbReference>